<dbReference type="AlphaFoldDB" id="A0A238BIQ8"/>
<dbReference type="Proteomes" id="UP000242913">
    <property type="component" value="Unassembled WGS sequence"/>
</dbReference>
<evidence type="ECO:0000313" key="3">
    <source>
        <dbReference type="Proteomes" id="UP000242913"/>
    </source>
</evidence>
<keyword evidence="3" id="KW-1185">Reference proteome</keyword>
<dbReference type="EMBL" id="KZ271535">
    <property type="protein sequence ID" value="OZC05152.1"/>
    <property type="molecule type" value="Genomic_DNA"/>
</dbReference>
<feature type="compositionally biased region" description="Low complexity" evidence="1">
    <location>
        <begin position="46"/>
        <end position="63"/>
    </location>
</feature>
<name>A0A238BIQ8_9BILA</name>
<gene>
    <name evidence="2" type="ORF">X798_07870</name>
</gene>
<accession>A0A238BIQ8</accession>
<protein>
    <submittedName>
        <fullName evidence="2">Uncharacterized protein</fullName>
    </submittedName>
</protein>
<proteinExistence type="predicted"/>
<evidence type="ECO:0000313" key="2">
    <source>
        <dbReference type="EMBL" id="OZC05152.1"/>
    </source>
</evidence>
<feature type="region of interest" description="Disordered" evidence="1">
    <location>
        <begin position="1"/>
        <end position="28"/>
    </location>
</feature>
<reference evidence="2 3" key="1">
    <citation type="submission" date="2015-12" db="EMBL/GenBank/DDBJ databases">
        <title>Draft genome of the nematode, Onchocerca flexuosa.</title>
        <authorList>
            <person name="Mitreva M."/>
        </authorList>
    </citation>
    <scope>NUCLEOTIDE SEQUENCE [LARGE SCALE GENOMIC DNA]</scope>
    <source>
        <strain evidence="2">Red Deer</strain>
    </source>
</reference>
<feature type="compositionally biased region" description="Polar residues" evidence="1">
    <location>
        <begin position="66"/>
        <end position="78"/>
    </location>
</feature>
<sequence length="91" mass="9718">MDQRQRKQFGSAGNLAIRGTGYTGHDNAPCHRLQNVLPSAGVMPQKTSAARRTTSTTTTTTKTTLRKSGSIGNVRNVITSSTPSTKTTPKE</sequence>
<feature type="compositionally biased region" description="Low complexity" evidence="1">
    <location>
        <begin position="79"/>
        <end position="91"/>
    </location>
</feature>
<feature type="region of interest" description="Disordered" evidence="1">
    <location>
        <begin position="40"/>
        <end position="91"/>
    </location>
</feature>
<dbReference type="OrthoDB" id="5817291at2759"/>
<organism evidence="2 3">
    <name type="scientific">Onchocerca flexuosa</name>
    <dbReference type="NCBI Taxonomy" id="387005"/>
    <lineage>
        <taxon>Eukaryota</taxon>
        <taxon>Metazoa</taxon>
        <taxon>Ecdysozoa</taxon>
        <taxon>Nematoda</taxon>
        <taxon>Chromadorea</taxon>
        <taxon>Rhabditida</taxon>
        <taxon>Spirurina</taxon>
        <taxon>Spiruromorpha</taxon>
        <taxon>Filarioidea</taxon>
        <taxon>Onchocercidae</taxon>
        <taxon>Onchocerca</taxon>
    </lineage>
</organism>
<evidence type="ECO:0000256" key="1">
    <source>
        <dbReference type="SAM" id="MobiDB-lite"/>
    </source>
</evidence>